<evidence type="ECO:0000313" key="2">
    <source>
        <dbReference type="EMBL" id="EMF14848.1"/>
    </source>
</evidence>
<accession>M3CM39</accession>
<evidence type="ECO:0000313" key="3">
    <source>
        <dbReference type="Proteomes" id="UP000016931"/>
    </source>
</evidence>
<gene>
    <name evidence="2" type="ORF">SEPMUDRAFT_148426</name>
</gene>
<keyword evidence="1" id="KW-0732">Signal</keyword>
<proteinExistence type="predicted"/>
<dbReference type="RefSeq" id="XP_016762969.1">
    <property type="nucleotide sequence ID" value="XM_016904921.1"/>
</dbReference>
<dbReference type="AlphaFoldDB" id="M3CM39"/>
<dbReference type="GeneID" id="27902058"/>
<protein>
    <submittedName>
        <fullName evidence="2">Uncharacterized protein</fullName>
    </submittedName>
</protein>
<reference evidence="2 3" key="1">
    <citation type="journal article" date="2012" name="PLoS Pathog.">
        <title>Diverse lifestyles and strategies of plant pathogenesis encoded in the genomes of eighteen Dothideomycetes fungi.</title>
        <authorList>
            <person name="Ohm R.A."/>
            <person name="Feau N."/>
            <person name="Henrissat B."/>
            <person name="Schoch C.L."/>
            <person name="Horwitz B.A."/>
            <person name="Barry K.W."/>
            <person name="Condon B.J."/>
            <person name="Copeland A.C."/>
            <person name="Dhillon B."/>
            <person name="Glaser F."/>
            <person name="Hesse C.N."/>
            <person name="Kosti I."/>
            <person name="LaButti K."/>
            <person name="Lindquist E.A."/>
            <person name="Lucas S."/>
            <person name="Salamov A.A."/>
            <person name="Bradshaw R.E."/>
            <person name="Ciuffetti L."/>
            <person name="Hamelin R.C."/>
            <person name="Kema G.H.J."/>
            <person name="Lawrence C."/>
            <person name="Scott J.A."/>
            <person name="Spatafora J.W."/>
            <person name="Turgeon B.G."/>
            <person name="de Wit P.J.G.M."/>
            <person name="Zhong S."/>
            <person name="Goodwin S.B."/>
            <person name="Grigoriev I.V."/>
        </authorList>
    </citation>
    <scope>NUCLEOTIDE SEQUENCE [LARGE SCALE GENOMIC DNA]</scope>
    <source>
        <strain evidence="2 3">SO2202</strain>
    </source>
</reference>
<name>M3CM39_SPHMS</name>
<dbReference type="Proteomes" id="UP000016931">
    <property type="component" value="Unassembled WGS sequence"/>
</dbReference>
<keyword evidence="3" id="KW-1185">Reference proteome</keyword>
<dbReference type="EMBL" id="KB456262">
    <property type="protein sequence ID" value="EMF14848.1"/>
    <property type="molecule type" value="Genomic_DNA"/>
</dbReference>
<organism evidence="2 3">
    <name type="scientific">Sphaerulina musiva (strain SO2202)</name>
    <name type="common">Poplar stem canker fungus</name>
    <name type="synonym">Septoria musiva</name>
    <dbReference type="NCBI Taxonomy" id="692275"/>
    <lineage>
        <taxon>Eukaryota</taxon>
        <taxon>Fungi</taxon>
        <taxon>Dikarya</taxon>
        <taxon>Ascomycota</taxon>
        <taxon>Pezizomycotina</taxon>
        <taxon>Dothideomycetes</taxon>
        <taxon>Dothideomycetidae</taxon>
        <taxon>Mycosphaerellales</taxon>
        <taxon>Mycosphaerellaceae</taxon>
        <taxon>Sphaerulina</taxon>
    </lineage>
</organism>
<feature type="signal peptide" evidence="1">
    <location>
        <begin position="1"/>
        <end position="18"/>
    </location>
</feature>
<dbReference type="HOGENOM" id="CLU_1950170_0_0_1"/>
<sequence length="129" mass="13559">MQYFTLASFVALVSLATADDGPGPTFTISPYGNGDTVCKASALLDPPGQFIVGPGDVGTSRQLPLDTSAVGFFYDPNSSPAYKIDYFVNPMCNGLPDYTEYPTIGESGCSVPAGAPWTCFQINAYPPPS</sequence>
<feature type="chain" id="PRO_5004032440" evidence="1">
    <location>
        <begin position="19"/>
        <end position="129"/>
    </location>
</feature>
<evidence type="ECO:0000256" key="1">
    <source>
        <dbReference type="SAM" id="SignalP"/>
    </source>
</evidence>